<dbReference type="RefSeq" id="WP_254750312.1">
    <property type="nucleotide sequence ID" value="NZ_JANCLV010000007.1"/>
</dbReference>
<dbReference type="EMBL" id="JANCLV010000007">
    <property type="protein sequence ID" value="MCP9000353.1"/>
    <property type="molecule type" value="Genomic_DNA"/>
</dbReference>
<dbReference type="Proteomes" id="UP001524318">
    <property type="component" value="Unassembled WGS sequence"/>
</dbReference>
<comment type="caution">
    <text evidence="1">The sequence shown here is derived from an EMBL/GenBank/DDBJ whole genome shotgun (WGS) entry which is preliminary data.</text>
</comment>
<gene>
    <name evidence="1" type="ORF">NFC73_11530</name>
</gene>
<protein>
    <submittedName>
        <fullName evidence="1">Uncharacterized protein</fullName>
    </submittedName>
</protein>
<organism evidence="1 2">
    <name type="scientific">Pseudarthrobacter humi</name>
    <dbReference type="NCBI Taxonomy" id="2952523"/>
    <lineage>
        <taxon>Bacteria</taxon>
        <taxon>Bacillati</taxon>
        <taxon>Actinomycetota</taxon>
        <taxon>Actinomycetes</taxon>
        <taxon>Micrococcales</taxon>
        <taxon>Micrococcaceae</taxon>
        <taxon>Pseudarthrobacter</taxon>
    </lineage>
</organism>
<accession>A0ABT1LPG5</accession>
<keyword evidence="2" id="KW-1185">Reference proteome</keyword>
<sequence length="222" mass="24490">MTVGQWLLAFFWNNSELLEGLNKWGGVFMAIIGAALTVPNAVRLHLQPIKTAGQRAWQVMQQALGLTKPVTVSPKSIESNFGGVGTPSVIVHPSWPAEGTNDEQQAWIRGEMRRVEERFEDHVKNNEKVMRIVKLDLKSLEERVFQTIAGLQGQLDEKETAAIKIDSIGLLPILSGIILTGVPEELSHWGVWGWAIFGLGCYLTGNAIYRSNKSGAWSGKLS</sequence>
<proteinExistence type="predicted"/>
<name>A0ABT1LPG5_9MICC</name>
<evidence type="ECO:0000313" key="1">
    <source>
        <dbReference type="EMBL" id="MCP9000353.1"/>
    </source>
</evidence>
<reference evidence="1 2" key="1">
    <citation type="submission" date="2022-06" db="EMBL/GenBank/DDBJ databases">
        <title>Pseudarthrobacter sp. strain RMG13 Genome sequencing and assembly.</title>
        <authorList>
            <person name="Kim I."/>
        </authorList>
    </citation>
    <scope>NUCLEOTIDE SEQUENCE [LARGE SCALE GENOMIC DNA]</scope>
    <source>
        <strain evidence="1 2">RMG13</strain>
    </source>
</reference>
<evidence type="ECO:0000313" key="2">
    <source>
        <dbReference type="Proteomes" id="UP001524318"/>
    </source>
</evidence>